<dbReference type="Gene3D" id="3.40.1800.10">
    <property type="entry name" value="His-Me finger endonucleases"/>
    <property type="match status" value="1"/>
</dbReference>
<evidence type="ECO:0000313" key="2">
    <source>
        <dbReference type="Proteomes" id="UP000806077"/>
    </source>
</evidence>
<evidence type="ECO:0000313" key="1">
    <source>
        <dbReference type="EMBL" id="MBE7696118.1"/>
    </source>
</evidence>
<protein>
    <submittedName>
        <fullName evidence="1">Uncharacterized protein</fullName>
    </submittedName>
</protein>
<proteinExistence type="predicted"/>
<name>A0AAP1RHK2_9FLAO</name>
<dbReference type="AlphaFoldDB" id="A0AAP1RHK2"/>
<keyword evidence="2" id="KW-1185">Reference proteome</keyword>
<organism evidence="1 2">
    <name type="scientific">Tenacibaculum finnmarkense genomovar finnmarkense</name>
    <dbReference type="NCBI Taxonomy" id="1458503"/>
    <lineage>
        <taxon>Bacteria</taxon>
        <taxon>Pseudomonadati</taxon>
        <taxon>Bacteroidota</taxon>
        <taxon>Flavobacteriia</taxon>
        <taxon>Flavobacteriales</taxon>
        <taxon>Flavobacteriaceae</taxon>
        <taxon>Tenacibaculum</taxon>
        <taxon>Tenacibaculum finnmarkense</taxon>
    </lineage>
</organism>
<dbReference type="EMBL" id="WXXV01000022">
    <property type="protein sequence ID" value="MBE7696118.1"/>
    <property type="molecule type" value="Genomic_DNA"/>
</dbReference>
<dbReference type="Proteomes" id="UP000806077">
    <property type="component" value="Unassembled WGS sequence"/>
</dbReference>
<reference evidence="1 2" key="1">
    <citation type="journal article" date="2020" name="Int. J. Syst. Evol. Microbiol.">
        <title>Tenacibaculum piscium sp. nov., isolated from skin ulcers of sea-farmed fish, and description of Tenacibaculum finnmarkense sp. nov. with subdivision into genomovars finnmarkense and ulcerans.</title>
        <authorList>
            <person name="Olsen A.B."/>
            <person name="Spilsberg B."/>
            <person name="Nilsen H.K."/>
            <person name="Lagesen K."/>
            <person name="Gulla S."/>
            <person name="Avendano-Herrera R."/>
            <person name="Irgang R."/>
            <person name="Duchaud E."/>
            <person name="Colquhoun D.J."/>
        </authorList>
    </citation>
    <scope>NUCLEOTIDE SEQUENCE [LARGE SCALE GENOMIC DNA]</scope>
    <source>
        <strain evidence="1 2">TNO037</strain>
    </source>
</reference>
<accession>A0AAP1RHK2</accession>
<dbReference type="InterPro" id="IPR038563">
    <property type="entry name" value="Endonuclease_7_sf"/>
</dbReference>
<dbReference type="RefSeq" id="WP_101955033.1">
    <property type="nucleotide sequence ID" value="NZ_JAFMUB010000021.1"/>
</dbReference>
<sequence>MKYNLPIDYTKLHWTQRREVREQYICEQKYKCYYCGYSLKEKAPKHIIEKKINWELFPDNFLKYPIHLQHNHDTGMTEGAVHNYCNAVMWQYNGR</sequence>
<comment type="caution">
    <text evidence="1">The sequence shown here is derived from an EMBL/GenBank/DDBJ whole genome shotgun (WGS) entry which is preliminary data.</text>
</comment>
<gene>
    <name evidence="1" type="ORF">F7645_11875</name>
</gene>